<proteinExistence type="predicted"/>
<evidence type="ECO:0000313" key="6">
    <source>
        <dbReference type="EMBL" id="KIP01869.1"/>
    </source>
</evidence>
<sequence length="325" mass="36157">MTGDTTKEPLLGPDASRSPSSSNDTLLGNDEAAMEKAAFEPQNALTRKFTEQEWIALRKFRTRLPDVYTAAYGQSTTDATPHPLAFSIWGIQVNVAEPQADPRVSVLLMKFLRAKDLDVDAAQKMLADALKWRKDIGIDLIGEEDAKKLVKTTGVSFGHDKDGLPVSYMKAGTIDWKVFQTDRYLAVHQQIRGTEYMFRKILDFECIHQIVKVVDVKDITSNPIPVDIGAELKTMQERYYPGHVAYSVAINMPSVTTANWLLRFGKWLDSVLGTPAKSTNHITHVGTDKNEIARTLLARIDAKQLPRELGGEAEGFSWTAPGPKK</sequence>
<keyword evidence="3" id="KW-0472">Membrane</keyword>
<dbReference type="SUPFAM" id="SSF46938">
    <property type="entry name" value="CRAL/TRIO N-terminal domain"/>
    <property type="match status" value="1"/>
</dbReference>
<dbReference type="Pfam" id="PF03765">
    <property type="entry name" value="CRAL_TRIO_N"/>
    <property type="match status" value="1"/>
</dbReference>
<protein>
    <recommendedName>
        <fullName evidence="5">CRAL-TRIO domain-containing protein</fullName>
    </recommendedName>
</protein>
<dbReference type="PROSITE" id="PS50191">
    <property type="entry name" value="CRAL_TRIO"/>
    <property type="match status" value="1"/>
</dbReference>
<dbReference type="GO" id="GO:0008289">
    <property type="term" value="F:lipid binding"/>
    <property type="evidence" value="ECO:0007669"/>
    <property type="project" value="InterPro"/>
</dbReference>
<dbReference type="EMBL" id="KN840728">
    <property type="protein sequence ID" value="KIP01869.1"/>
    <property type="molecule type" value="Genomic_DNA"/>
</dbReference>
<dbReference type="HOGENOM" id="CLU_045138_0_0_1"/>
<evidence type="ECO:0000256" key="4">
    <source>
        <dbReference type="SAM" id="MobiDB-lite"/>
    </source>
</evidence>
<evidence type="ECO:0000259" key="5">
    <source>
        <dbReference type="PROSITE" id="PS50191"/>
    </source>
</evidence>
<dbReference type="STRING" id="745531.A0A0C3NBM9"/>
<accession>A0A0C3NBM9</accession>
<reference evidence="6 7" key="1">
    <citation type="journal article" date="2014" name="PLoS Genet.">
        <title>Analysis of the Phlebiopsis gigantea genome, transcriptome and secretome provides insight into its pioneer colonization strategies of wood.</title>
        <authorList>
            <person name="Hori C."/>
            <person name="Ishida T."/>
            <person name="Igarashi K."/>
            <person name="Samejima M."/>
            <person name="Suzuki H."/>
            <person name="Master E."/>
            <person name="Ferreira P."/>
            <person name="Ruiz-Duenas F.J."/>
            <person name="Held B."/>
            <person name="Canessa P."/>
            <person name="Larrondo L.F."/>
            <person name="Schmoll M."/>
            <person name="Druzhinina I.S."/>
            <person name="Kubicek C.P."/>
            <person name="Gaskell J.A."/>
            <person name="Kersten P."/>
            <person name="St John F."/>
            <person name="Glasner J."/>
            <person name="Sabat G."/>
            <person name="Splinter BonDurant S."/>
            <person name="Syed K."/>
            <person name="Yadav J."/>
            <person name="Mgbeahuruike A.C."/>
            <person name="Kovalchuk A."/>
            <person name="Asiegbu F.O."/>
            <person name="Lackner G."/>
            <person name="Hoffmeister D."/>
            <person name="Rencoret J."/>
            <person name="Gutierrez A."/>
            <person name="Sun H."/>
            <person name="Lindquist E."/>
            <person name="Barry K."/>
            <person name="Riley R."/>
            <person name="Grigoriev I.V."/>
            <person name="Henrissat B."/>
            <person name="Kues U."/>
            <person name="Berka R.M."/>
            <person name="Martinez A.T."/>
            <person name="Covert S.F."/>
            <person name="Blanchette R.A."/>
            <person name="Cullen D."/>
        </authorList>
    </citation>
    <scope>NUCLEOTIDE SEQUENCE [LARGE SCALE GENOMIC DNA]</scope>
    <source>
        <strain evidence="6 7">11061_1 CR5-6</strain>
    </source>
</reference>
<feature type="compositionally biased region" description="Polar residues" evidence="4">
    <location>
        <begin position="17"/>
        <end position="26"/>
    </location>
</feature>
<dbReference type="InterPro" id="IPR011074">
    <property type="entry name" value="CRAL/TRIO_N_dom"/>
</dbReference>
<gene>
    <name evidence="6" type="ORF">PHLGIDRAFT_325036</name>
</gene>
<evidence type="ECO:0000256" key="1">
    <source>
        <dbReference type="ARBA" id="ARBA00004370"/>
    </source>
</evidence>
<dbReference type="PANTHER" id="PTHR45932">
    <property type="entry name" value="PATELLIN-1"/>
    <property type="match status" value="1"/>
</dbReference>
<feature type="region of interest" description="Disordered" evidence="4">
    <location>
        <begin position="1"/>
        <end position="27"/>
    </location>
</feature>
<dbReference type="Pfam" id="PF00650">
    <property type="entry name" value="CRAL_TRIO"/>
    <property type="match status" value="1"/>
</dbReference>
<dbReference type="GO" id="GO:0016020">
    <property type="term" value="C:membrane"/>
    <property type="evidence" value="ECO:0007669"/>
    <property type="project" value="UniProtKB-SubCell"/>
</dbReference>
<keyword evidence="7" id="KW-1185">Reference proteome</keyword>
<name>A0A0C3NBM9_PHLG1</name>
<evidence type="ECO:0000313" key="7">
    <source>
        <dbReference type="Proteomes" id="UP000053257"/>
    </source>
</evidence>
<feature type="domain" description="CRAL-TRIO" evidence="5">
    <location>
        <begin position="143"/>
        <end position="317"/>
    </location>
</feature>
<dbReference type="InterPro" id="IPR044834">
    <property type="entry name" value="PATL"/>
</dbReference>
<evidence type="ECO:0000256" key="2">
    <source>
        <dbReference type="ARBA" id="ARBA00022448"/>
    </source>
</evidence>
<dbReference type="Gene3D" id="3.40.525.10">
    <property type="entry name" value="CRAL-TRIO lipid binding domain"/>
    <property type="match status" value="1"/>
</dbReference>
<dbReference type="Proteomes" id="UP000053257">
    <property type="component" value="Unassembled WGS sequence"/>
</dbReference>
<dbReference type="InterPro" id="IPR036865">
    <property type="entry name" value="CRAL-TRIO_dom_sf"/>
</dbReference>
<dbReference type="SUPFAM" id="SSF52087">
    <property type="entry name" value="CRAL/TRIO domain"/>
    <property type="match status" value="1"/>
</dbReference>
<comment type="subcellular location">
    <subcellularLocation>
        <location evidence="1">Membrane</location>
    </subcellularLocation>
</comment>
<dbReference type="OrthoDB" id="75724at2759"/>
<dbReference type="PANTHER" id="PTHR45932:SF6">
    <property type="entry name" value="PATELLIN-3"/>
    <property type="match status" value="1"/>
</dbReference>
<dbReference type="InterPro" id="IPR036273">
    <property type="entry name" value="CRAL/TRIO_N_dom_sf"/>
</dbReference>
<organism evidence="6 7">
    <name type="scientific">Phlebiopsis gigantea (strain 11061_1 CR5-6)</name>
    <name type="common">White-rot fungus</name>
    <name type="synonym">Peniophora gigantea</name>
    <dbReference type="NCBI Taxonomy" id="745531"/>
    <lineage>
        <taxon>Eukaryota</taxon>
        <taxon>Fungi</taxon>
        <taxon>Dikarya</taxon>
        <taxon>Basidiomycota</taxon>
        <taxon>Agaricomycotina</taxon>
        <taxon>Agaricomycetes</taxon>
        <taxon>Polyporales</taxon>
        <taxon>Phanerochaetaceae</taxon>
        <taxon>Phlebiopsis</taxon>
    </lineage>
</organism>
<dbReference type="CDD" id="cd00170">
    <property type="entry name" value="SEC14"/>
    <property type="match status" value="1"/>
</dbReference>
<dbReference type="AlphaFoldDB" id="A0A0C3NBM9"/>
<evidence type="ECO:0000256" key="3">
    <source>
        <dbReference type="ARBA" id="ARBA00023136"/>
    </source>
</evidence>
<keyword evidence="2" id="KW-0813">Transport</keyword>
<dbReference type="InterPro" id="IPR001251">
    <property type="entry name" value="CRAL-TRIO_dom"/>
</dbReference>